<accession>A0ABS6R0L9</accession>
<reference evidence="3" key="1">
    <citation type="submission" date="2021-06" db="EMBL/GenBank/DDBJ databases">
        <title>Updating the genus Pseudomonas: Description of 43 new species and partition of the Pseudomonas putida group.</title>
        <authorList>
            <person name="Girard L."/>
            <person name="Lood C."/>
            <person name="Vandamme P."/>
            <person name="Rokni-Zadeh H."/>
            <person name="Van Noort V."/>
            <person name="Hofte M."/>
            <person name="Lavigne R."/>
            <person name="De Mot R."/>
        </authorList>
    </citation>
    <scope>NUCLEOTIDE SEQUENCE</scope>
    <source>
        <strain evidence="3">SWRI74</strain>
    </source>
</reference>
<organism evidence="3 4">
    <name type="scientific">Pseudomonas azerbaijanoccidentalis</name>
    <dbReference type="NCBI Taxonomy" id="2842347"/>
    <lineage>
        <taxon>Bacteria</taxon>
        <taxon>Pseudomonadati</taxon>
        <taxon>Pseudomonadota</taxon>
        <taxon>Gammaproteobacteria</taxon>
        <taxon>Pseudomonadales</taxon>
        <taxon>Pseudomonadaceae</taxon>
        <taxon>Pseudomonas</taxon>
    </lineage>
</organism>
<comment type="caution">
    <text evidence="3">The sequence shown here is derived from an EMBL/GenBank/DDBJ whole genome shotgun (WGS) entry which is preliminary data.</text>
</comment>
<dbReference type="Proteomes" id="UP001049200">
    <property type="component" value="Unassembled WGS sequence"/>
</dbReference>
<dbReference type="InterPro" id="IPR001387">
    <property type="entry name" value="Cro/C1-type_HTH"/>
</dbReference>
<dbReference type="EMBL" id="JAHSTU010000014">
    <property type="protein sequence ID" value="MBV4524361.1"/>
    <property type="molecule type" value="Genomic_DNA"/>
</dbReference>
<dbReference type="CDD" id="cd00093">
    <property type="entry name" value="HTH_XRE"/>
    <property type="match status" value="1"/>
</dbReference>
<evidence type="ECO:0000256" key="1">
    <source>
        <dbReference type="SAM" id="MobiDB-lite"/>
    </source>
</evidence>
<dbReference type="Pfam" id="PF01381">
    <property type="entry name" value="HTH_3"/>
    <property type="match status" value="1"/>
</dbReference>
<feature type="region of interest" description="Disordered" evidence="1">
    <location>
        <begin position="1"/>
        <end position="35"/>
    </location>
</feature>
<proteinExistence type="predicted"/>
<evidence type="ECO:0000313" key="4">
    <source>
        <dbReference type="Proteomes" id="UP001049200"/>
    </source>
</evidence>
<feature type="domain" description="HTH cro/C1-type" evidence="2">
    <location>
        <begin position="46"/>
        <end position="101"/>
    </location>
</feature>
<dbReference type="RefSeq" id="WP_217873562.1">
    <property type="nucleotide sequence ID" value="NZ_JAHSTU010000014.1"/>
</dbReference>
<gene>
    <name evidence="3" type="ORF">KVG88_30265</name>
</gene>
<name>A0ABS6R0L9_9PSED</name>
<evidence type="ECO:0000259" key="2">
    <source>
        <dbReference type="PROSITE" id="PS50943"/>
    </source>
</evidence>
<dbReference type="PROSITE" id="PS50943">
    <property type="entry name" value="HTH_CROC1"/>
    <property type="match status" value="1"/>
</dbReference>
<sequence length="237" mass="25773">MEGEQFDAAPANLAMFEPDECGEGMSPSSRAKDEEQALRDVVASRLVRARRAAGLKDLEVAKRLGHSNLTMISLFENGHRSPSLKNLQVLADLYEVTTDYLLGRTDDLGLAPEEGNQALITGVLTAVLGKYNQRYLEGLARVTAISVEGASMDRVLLGRVAEISIELSDSLAVIRKHHGSAFEGLRGGGKLERLISELSVSVKDRIASKQRESALIEFDHPVCTVQQVSEAVQQALF</sequence>
<evidence type="ECO:0000313" key="3">
    <source>
        <dbReference type="EMBL" id="MBV4524361.1"/>
    </source>
</evidence>
<dbReference type="SMART" id="SM00530">
    <property type="entry name" value="HTH_XRE"/>
    <property type="match status" value="1"/>
</dbReference>
<keyword evidence="4" id="KW-1185">Reference proteome</keyword>
<protein>
    <submittedName>
        <fullName evidence="3">Helix-turn-helix domain-containing protein</fullName>
    </submittedName>
</protein>